<dbReference type="STRING" id="1379903.ATO8_06781"/>
<keyword evidence="1" id="KW-0812">Transmembrane</keyword>
<gene>
    <name evidence="2" type="ORF">ATO8_06781</name>
</gene>
<feature type="transmembrane region" description="Helical" evidence="1">
    <location>
        <begin position="135"/>
        <end position="151"/>
    </location>
</feature>
<evidence type="ECO:0000313" key="2">
    <source>
        <dbReference type="EMBL" id="ETW13715.1"/>
    </source>
</evidence>
<feature type="transmembrane region" description="Helical" evidence="1">
    <location>
        <begin position="66"/>
        <end position="87"/>
    </location>
</feature>
<dbReference type="EMBL" id="AQQW01000003">
    <property type="protein sequence ID" value="ETW13715.1"/>
    <property type="molecule type" value="Genomic_DNA"/>
</dbReference>
<feature type="transmembrane region" description="Helical" evidence="1">
    <location>
        <begin position="193"/>
        <end position="211"/>
    </location>
</feature>
<keyword evidence="3" id="KW-1185">Reference proteome</keyword>
<dbReference type="Pfam" id="PF06197">
    <property type="entry name" value="DUF998"/>
    <property type="match status" value="1"/>
</dbReference>
<name>W4HNX7_9RHOB</name>
<organism evidence="2 3">
    <name type="scientific">Roseivivax marinus</name>
    <dbReference type="NCBI Taxonomy" id="1379903"/>
    <lineage>
        <taxon>Bacteria</taxon>
        <taxon>Pseudomonadati</taxon>
        <taxon>Pseudomonadota</taxon>
        <taxon>Alphaproteobacteria</taxon>
        <taxon>Rhodobacterales</taxon>
        <taxon>Roseobacteraceae</taxon>
        <taxon>Roseivivax</taxon>
    </lineage>
</organism>
<dbReference type="Proteomes" id="UP000019063">
    <property type="component" value="Unassembled WGS sequence"/>
</dbReference>
<dbReference type="InterPro" id="IPR009339">
    <property type="entry name" value="DUF998"/>
</dbReference>
<evidence type="ECO:0008006" key="4">
    <source>
        <dbReference type="Google" id="ProtNLM"/>
    </source>
</evidence>
<comment type="caution">
    <text evidence="2">The sequence shown here is derived from an EMBL/GenBank/DDBJ whole genome shotgun (WGS) entry which is preliminary data.</text>
</comment>
<evidence type="ECO:0000313" key="3">
    <source>
        <dbReference type="Proteomes" id="UP000019063"/>
    </source>
</evidence>
<evidence type="ECO:0000256" key="1">
    <source>
        <dbReference type="SAM" id="Phobius"/>
    </source>
</evidence>
<reference evidence="2 3" key="1">
    <citation type="journal article" date="2014" name="Antonie Van Leeuwenhoek">
        <title>Roseivivax atlanticus sp. nov., isolated from surface seawater of the Atlantic Ocean.</title>
        <authorList>
            <person name="Li G."/>
            <person name="Lai Q."/>
            <person name="Liu X."/>
            <person name="Sun F."/>
            <person name="Shao Z."/>
        </authorList>
    </citation>
    <scope>NUCLEOTIDE SEQUENCE [LARGE SCALE GENOMIC DNA]</scope>
    <source>
        <strain evidence="2 3">22II-s10s</strain>
    </source>
</reference>
<accession>W4HNX7</accession>
<dbReference type="OrthoDB" id="7839740at2"/>
<dbReference type="AlphaFoldDB" id="W4HNX7"/>
<keyword evidence="1" id="KW-1133">Transmembrane helix</keyword>
<keyword evidence="1" id="KW-0472">Membrane</keyword>
<dbReference type="RefSeq" id="WP_051487462.1">
    <property type="nucleotide sequence ID" value="NZ_AQQW01000003.1"/>
</dbReference>
<sequence>MDDRHPRAEKAHVVAHERPELLMFCAVAGLVGNVAPLVTITWGTLVTEHAFIADTISDLAKGDKKWIMDLGFYLNAGGLLGLAIASAHAHLGRAGWSVGIFCLAFLALVVTLLGLWDEFHTAGDNPPGMTVHTKLTFLLGPLYLAGPLAMARGAAGIGRSYPAFFLAAAAIWVVFATAFKLAPTDYDGILEKIAIGGTMLWTMPLSVFFLVRGWEKAHRITPTD</sequence>
<proteinExistence type="predicted"/>
<feature type="transmembrane region" description="Helical" evidence="1">
    <location>
        <begin position="21"/>
        <end position="46"/>
    </location>
</feature>
<dbReference type="PATRIC" id="fig|1317118.6.peg.1404"/>
<dbReference type="eggNOG" id="ENOG5030MMB">
    <property type="taxonomic scope" value="Bacteria"/>
</dbReference>
<feature type="transmembrane region" description="Helical" evidence="1">
    <location>
        <begin position="163"/>
        <end position="181"/>
    </location>
</feature>
<protein>
    <recommendedName>
        <fullName evidence="4">DUF998 domain-containing protein</fullName>
    </recommendedName>
</protein>
<feature type="transmembrane region" description="Helical" evidence="1">
    <location>
        <begin position="94"/>
        <end position="115"/>
    </location>
</feature>